<feature type="non-terminal residue" evidence="2">
    <location>
        <position position="81"/>
    </location>
</feature>
<feature type="domain" description="F-box" evidence="1">
    <location>
        <begin position="6"/>
        <end position="60"/>
    </location>
</feature>
<protein>
    <recommendedName>
        <fullName evidence="1">F-box domain-containing protein</fullName>
    </recommendedName>
</protein>
<keyword evidence="3" id="KW-1185">Reference proteome</keyword>
<organism evidence="2 3">
    <name type="scientific">Ephemerocybe angulata</name>
    <dbReference type="NCBI Taxonomy" id="980116"/>
    <lineage>
        <taxon>Eukaryota</taxon>
        <taxon>Fungi</taxon>
        <taxon>Dikarya</taxon>
        <taxon>Basidiomycota</taxon>
        <taxon>Agaricomycotina</taxon>
        <taxon>Agaricomycetes</taxon>
        <taxon>Agaricomycetidae</taxon>
        <taxon>Agaricales</taxon>
        <taxon>Agaricineae</taxon>
        <taxon>Psathyrellaceae</taxon>
        <taxon>Ephemerocybe</taxon>
    </lineage>
</organism>
<comment type="caution">
    <text evidence="2">The sequence shown here is derived from an EMBL/GenBank/DDBJ whole genome shotgun (WGS) entry which is preliminary data.</text>
</comment>
<dbReference type="OrthoDB" id="2269034at2759"/>
<dbReference type="EMBL" id="JACGCI010000014">
    <property type="protein sequence ID" value="KAF6759737.1"/>
    <property type="molecule type" value="Genomic_DNA"/>
</dbReference>
<gene>
    <name evidence="2" type="ORF">DFP72DRAFT_789399</name>
</gene>
<dbReference type="Pfam" id="PF12937">
    <property type="entry name" value="F-box-like"/>
    <property type="match status" value="1"/>
</dbReference>
<dbReference type="Gene3D" id="1.20.1280.50">
    <property type="match status" value="1"/>
</dbReference>
<accession>A0A8H6MD74</accession>
<evidence type="ECO:0000259" key="1">
    <source>
        <dbReference type="Pfam" id="PF12937"/>
    </source>
</evidence>
<dbReference type="Proteomes" id="UP000521943">
    <property type="component" value="Unassembled WGS sequence"/>
</dbReference>
<evidence type="ECO:0000313" key="2">
    <source>
        <dbReference type="EMBL" id="KAF6759737.1"/>
    </source>
</evidence>
<reference evidence="2 3" key="1">
    <citation type="submission" date="2020-07" db="EMBL/GenBank/DDBJ databases">
        <title>Comparative genomics of pyrophilous fungi reveals a link between fire events and developmental genes.</title>
        <authorList>
            <consortium name="DOE Joint Genome Institute"/>
            <person name="Steindorff A.S."/>
            <person name="Carver A."/>
            <person name="Calhoun S."/>
            <person name="Stillman K."/>
            <person name="Liu H."/>
            <person name="Lipzen A."/>
            <person name="Pangilinan J."/>
            <person name="Labutti K."/>
            <person name="Bruns T.D."/>
            <person name="Grigoriev I.V."/>
        </authorList>
    </citation>
    <scope>NUCLEOTIDE SEQUENCE [LARGE SCALE GENOMIC DNA]</scope>
    <source>
        <strain evidence="2 3">CBS 144469</strain>
    </source>
</reference>
<dbReference type="InterPro" id="IPR001810">
    <property type="entry name" value="F-box_dom"/>
</dbReference>
<dbReference type="InterPro" id="IPR036047">
    <property type="entry name" value="F-box-like_dom_sf"/>
</dbReference>
<dbReference type="CDD" id="cd09917">
    <property type="entry name" value="F-box_SF"/>
    <property type="match status" value="1"/>
</dbReference>
<sequence>NEAAPINRLPPELLLEIFHHASGKSHSTHQTEAWVTFSHTCQYWRSIAIGFPRAWSSISFNHGPDFADMLLSRSIDSALPL</sequence>
<dbReference type="AlphaFoldDB" id="A0A8H6MD74"/>
<evidence type="ECO:0000313" key="3">
    <source>
        <dbReference type="Proteomes" id="UP000521943"/>
    </source>
</evidence>
<name>A0A8H6MD74_9AGAR</name>
<proteinExistence type="predicted"/>
<feature type="non-terminal residue" evidence="2">
    <location>
        <position position="1"/>
    </location>
</feature>
<dbReference type="SUPFAM" id="SSF81383">
    <property type="entry name" value="F-box domain"/>
    <property type="match status" value="1"/>
</dbReference>